<name>A0A1F8G3P6_9BACT</name>
<dbReference type="NCBIfam" id="TIGR00158">
    <property type="entry name" value="L9"/>
    <property type="match status" value="1"/>
</dbReference>
<evidence type="ECO:0000256" key="3">
    <source>
        <dbReference type="ARBA" id="ARBA00022884"/>
    </source>
</evidence>
<dbReference type="GO" id="GO:0006412">
    <property type="term" value="P:translation"/>
    <property type="evidence" value="ECO:0007669"/>
    <property type="project" value="UniProtKB-UniRule"/>
</dbReference>
<evidence type="ECO:0000256" key="5">
    <source>
        <dbReference type="ARBA" id="ARBA00023274"/>
    </source>
</evidence>
<comment type="function">
    <text evidence="7">Binds to the 23S rRNA.</text>
</comment>
<dbReference type="InterPro" id="IPR020070">
    <property type="entry name" value="Ribosomal_bL9_N"/>
</dbReference>
<keyword evidence="2 7" id="KW-0699">rRNA-binding</keyword>
<comment type="caution">
    <text evidence="10">The sequence shown here is derived from an EMBL/GenBank/DDBJ whole genome shotgun (WGS) entry which is preliminary data.</text>
</comment>
<sequence length="150" mass="16680">MAKVIFLHNIKGIAQSGDIKSVADGYARNFLFPRSLATLATPASLKKVDELKARRMLEAKREEETANLMAEKLKDFVLTIEHAASEEGTLYDGIDQTEIAYHLKKAGFGIEPEAVLLEEHIKRLGEATVQLDLGYNIKVELKLNITKLAD</sequence>
<evidence type="ECO:0000256" key="6">
    <source>
        <dbReference type="ARBA" id="ARBA00035292"/>
    </source>
</evidence>
<dbReference type="PANTHER" id="PTHR21368">
    <property type="entry name" value="50S RIBOSOMAL PROTEIN L9"/>
    <property type="match status" value="1"/>
</dbReference>
<dbReference type="InterPro" id="IPR020594">
    <property type="entry name" value="Ribosomal_bL9_bac/chp"/>
</dbReference>
<evidence type="ECO:0000259" key="9">
    <source>
        <dbReference type="Pfam" id="PF03948"/>
    </source>
</evidence>
<dbReference type="InterPro" id="IPR020069">
    <property type="entry name" value="Ribosomal_bL9_C"/>
</dbReference>
<evidence type="ECO:0000256" key="1">
    <source>
        <dbReference type="ARBA" id="ARBA00010605"/>
    </source>
</evidence>
<dbReference type="GO" id="GO:0019843">
    <property type="term" value="F:rRNA binding"/>
    <property type="evidence" value="ECO:0007669"/>
    <property type="project" value="UniProtKB-UniRule"/>
</dbReference>
<dbReference type="GO" id="GO:1990904">
    <property type="term" value="C:ribonucleoprotein complex"/>
    <property type="evidence" value="ECO:0007669"/>
    <property type="project" value="UniProtKB-KW"/>
</dbReference>
<evidence type="ECO:0000256" key="7">
    <source>
        <dbReference type="HAMAP-Rule" id="MF_00503"/>
    </source>
</evidence>
<evidence type="ECO:0000256" key="2">
    <source>
        <dbReference type="ARBA" id="ARBA00022730"/>
    </source>
</evidence>
<dbReference type="SUPFAM" id="SSF55658">
    <property type="entry name" value="L9 N-domain-like"/>
    <property type="match status" value="1"/>
</dbReference>
<dbReference type="Pfam" id="PF03948">
    <property type="entry name" value="Ribosomal_L9_C"/>
    <property type="match status" value="1"/>
</dbReference>
<dbReference type="InterPro" id="IPR036935">
    <property type="entry name" value="Ribosomal_bL9_N_sf"/>
</dbReference>
<reference evidence="10 11" key="1">
    <citation type="journal article" date="2016" name="Nat. Commun.">
        <title>Thousands of microbial genomes shed light on interconnected biogeochemical processes in an aquifer system.</title>
        <authorList>
            <person name="Anantharaman K."/>
            <person name="Brown C.T."/>
            <person name="Hug L.A."/>
            <person name="Sharon I."/>
            <person name="Castelle C.J."/>
            <person name="Probst A.J."/>
            <person name="Thomas B.C."/>
            <person name="Singh A."/>
            <person name="Wilkins M.J."/>
            <person name="Karaoz U."/>
            <person name="Brodie E.L."/>
            <person name="Williams K.H."/>
            <person name="Hubbard S.S."/>
            <person name="Banfield J.F."/>
        </authorList>
    </citation>
    <scope>NUCLEOTIDE SEQUENCE [LARGE SCALE GENOMIC DNA]</scope>
</reference>
<keyword evidence="4 7" id="KW-0689">Ribosomal protein</keyword>
<feature type="domain" description="Ribosomal protein L9" evidence="8">
    <location>
        <begin position="3"/>
        <end position="48"/>
    </location>
</feature>
<dbReference type="Gene3D" id="3.10.430.100">
    <property type="entry name" value="Ribosomal protein L9, C-terminal domain"/>
    <property type="match status" value="1"/>
</dbReference>
<evidence type="ECO:0000256" key="4">
    <source>
        <dbReference type="ARBA" id="ARBA00022980"/>
    </source>
</evidence>
<gene>
    <name evidence="7" type="primary">rplI</name>
    <name evidence="10" type="ORF">A3F25_03215</name>
</gene>
<feature type="domain" description="Large ribosomal subunit protein bL9 C-terminal" evidence="9">
    <location>
        <begin position="65"/>
        <end position="146"/>
    </location>
</feature>
<comment type="similarity">
    <text evidence="1 7">Belongs to the bacterial ribosomal protein bL9 family.</text>
</comment>
<dbReference type="GO" id="GO:0005840">
    <property type="term" value="C:ribosome"/>
    <property type="evidence" value="ECO:0007669"/>
    <property type="project" value="UniProtKB-KW"/>
</dbReference>
<keyword evidence="5 7" id="KW-0687">Ribonucleoprotein</keyword>
<evidence type="ECO:0000259" key="8">
    <source>
        <dbReference type="Pfam" id="PF01281"/>
    </source>
</evidence>
<dbReference type="InterPro" id="IPR036791">
    <property type="entry name" value="Ribosomal_bL9_C_sf"/>
</dbReference>
<keyword evidence="3 7" id="KW-0694">RNA-binding</keyword>
<dbReference type="InterPro" id="IPR000244">
    <property type="entry name" value="Ribosomal_bL9"/>
</dbReference>
<dbReference type="GO" id="GO:0003735">
    <property type="term" value="F:structural constituent of ribosome"/>
    <property type="evidence" value="ECO:0007669"/>
    <property type="project" value="InterPro"/>
</dbReference>
<evidence type="ECO:0000313" key="10">
    <source>
        <dbReference type="EMBL" id="OGN19418.1"/>
    </source>
</evidence>
<evidence type="ECO:0000313" key="11">
    <source>
        <dbReference type="Proteomes" id="UP000177478"/>
    </source>
</evidence>
<dbReference type="EMBL" id="MGKD01000016">
    <property type="protein sequence ID" value="OGN19418.1"/>
    <property type="molecule type" value="Genomic_DNA"/>
</dbReference>
<dbReference type="Pfam" id="PF01281">
    <property type="entry name" value="Ribosomal_L9_N"/>
    <property type="match status" value="1"/>
</dbReference>
<dbReference type="Proteomes" id="UP000177478">
    <property type="component" value="Unassembled WGS sequence"/>
</dbReference>
<dbReference type="Gene3D" id="3.40.5.10">
    <property type="entry name" value="Ribosomal protein L9, N-terminal domain"/>
    <property type="match status" value="1"/>
</dbReference>
<dbReference type="STRING" id="1802689.A3F25_03215"/>
<dbReference type="AlphaFoldDB" id="A0A1F8G3P6"/>
<accession>A0A1F8G3P6</accession>
<proteinExistence type="inferred from homology"/>
<dbReference type="SUPFAM" id="SSF55653">
    <property type="entry name" value="Ribosomal protein L9 C-domain"/>
    <property type="match status" value="1"/>
</dbReference>
<protein>
    <recommendedName>
        <fullName evidence="6 7">Large ribosomal subunit protein bL9</fullName>
    </recommendedName>
</protein>
<dbReference type="InterPro" id="IPR009027">
    <property type="entry name" value="Ribosomal_bL9/RNase_H1_N"/>
</dbReference>
<dbReference type="HAMAP" id="MF_00503">
    <property type="entry name" value="Ribosomal_bL9"/>
    <property type="match status" value="1"/>
</dbReference>
<organism evidence="10 11">
    <name type="scientific">Candidatus Yanofskybacteria bacterium RIFCSPHIGHO2_12_FULL_45_19b</name>
    <dbReference type="NCBI Taxonomy" id="1802689"/>
    <lineage>
        <taxon>Bacteria</taxon>
        <taxon>Candidatus Yanofskyibacteriota</taxon>
    </lineage>
</organism>